<sequence length="51" mass="5570">MFTIRRLEEEKRRASPAGICPVRRVSAFATGGESLGSLLAGATLRKNLLHM</sequence>
<proteinExistence type="predicted"/>
<evidence type="ECO:0000313" key="1">
    <source>
        <dbReference type="EMBL" id="TMS12243.1"/>
    </source>
</evidence>
<name>A0ACD3QYP3_LARCR</name>
<dbReference type="EMBL" id="CM011685">
    <property type="protein sequence ID" value="TMS12243.1"/>
    <property type="molecule type" value="Genomic_DNA"/>
</dbReference>
<dbReference type="Proteomes" id="UP000793456">
    <property type="component" value="Chromosome XII"/>
</dbReference>
<keyword evidence="2" id="KW-1185">Reference proteome</keyword>
<organism evidence="1 2">
    <name type="scientific">Larimichthys crocea</name>
    <name type="common">Large yellow croaker</name>
    <name type="synonym">Pseudosciaena crocea</name>
    <dbReference type="NCBI Taxonomy" id="215358"/>
    <lineage>
        <taxon>Eukaryota</taxon>
        <taxon>Metazoa</taxon>
        <taxon>Chordata</taxon>
        <taxon>Craniata</taxon>
        <taxon>Vertebrata</taxon>
        <taxon>Euteleostomi</taxon>
        <taxon>Actinopterygii</taxon>
        <taxon>Neopterygii</taxon>
        <taxon>Teleostei</taxon>
        <taxon>Neoteleostei</taxon>
        <taxon>Acanthomorphata</taxon>
        <taxon>Eupercaria</taxon>
        <taxon>Sciaenidae</taxon>
        <taxon>Larimichthys</taxon>
    </lineage>
</organism>
<protein>
    <submittedName>
        <fullName evidence="1">Uncharacterized protein</fullName>
    </submittedName>
</protein>
<accession>A0ACD3QYP3</accession>
<evidence type="ECO:0000313" key="2">
    <source>
        <dbReference type="Proteomes" id="UP000793456"/>
    </source>
</evidence>
<reference evidence="1" key="1">
    <citation type="submission" date="2018-11" db="EMBL/GenBank/DDBJ databases">
        <title>The sequence and de novo assembly of Larimichthys crocea genome using PacBio and Hi-C technologies.</title>
        <authorList>
            <person name="Xu P."/>
            <person name="Chen B."/>
            <person name="Zhou Z."/>
            <person name="Ke Q."/>
            <person name="Wu Y."/>
            <person name="Bai H."/>
            <person name="Pu F."/>
        </authorList>
    </citation>
    <scope>NUCLEOTIDE SEQUENCE</scope>
    <source>
        <tissue evidence="1">Muscle</tissue>
    </source>
</reference>
<comment type="caution">
    <text evidence="1">The sequence shown here is derived from an EMBL/GenBank/DDBJ whole genome shotgun (WGS) entry which is preliminary data.</text>
</comment>
<gene>
    <name evidence="1" type="ORF">E3U43_017201</name>
</gene>